<comment type="caution">
    <text evidence="7">The sequence shown here is derived from an EMBL/GenBank/DDBJ whole genome shotgun (WGS) entry which is preliminary data.</text>
</comment>
<dbReference type="GeneID" id="66069715"/>
<feature type="domain" description="4Fe-4S ferredoxin-type" evidence="6">
    <location>
        <begin position="37"/>
        <end position="69"/>
    </location>
</feature>
<dbReference type="PANTHER" id="PTHR31001:SF56">
    <property type="entry name" value="ZN(2)-C6 FUNGAL-TYPE DOMAIN-CONTAINING PROTEIN"/>
    <property type="match status" value="1"/>
</dbReference>
<dbReference type="Gene3D" id="4.10.240.10">
    <property type="entry name" value="Zn(2)-C6 fungal-type DNA-binding domain"/>
    <property type="match status" value="1"/>
</dbReference>
<dbReference type="InterPro" id="IPR001138">
    <property type="entry name" value="Zn2Cys6_DnaBD"/>
</dbReference>
<gene>
    <name evidence="7" type="ORF">E1B28_000639</name>
</gene>
<name>A0A9P8AEC5_9AGAR</name>
<evidence type="ECO:0000313" key="7">
    <source>
        <dbReference type="EMBL" id="KAG7098726.1"/>
    </source>
</evidence>
<dbReference type="InterPro" id="IPR036864">
    <property type="entry name" value="Zn2-C6_fun-type_DNA-bd_sf"/>
</dbReference>
<dbReference type="EMBL" id="CM032181">
    <property type="protein sequence ID" value="KAG7098726.1"/>
    <property type="molecule type" value="Genomic_DNA"/>
</dbReference>
<dbReference type="AlphaFoldDB" id="A0A9P8AEC5"/>
<dbReference type="OrthoDB" id="424974at2759"/>
<dbReference type="GO" id="GO:0008270">
    <property type="term" value="F:zinc ion binding"/>
    <property type="evidence" value="ECO:0007669"/>
    <property type="project" value="InterPro"/>
</dbReference>
<feature type="region of interest" description="Disordered" evidence="4">
    <location>
        <begin position="670"/>
        <end position="707"/>
    </location>
</feature>
<evidence type="ECO:0008006" key="9">
    <source>
        <dbReference type="Google" id="ProtNLM"/>
    </source>
</evidence>
<dbReference type="PROSITE" id="PS50048">
    <property type="entry name" value="ZN2_CY6_FUNGAL_2"/>
    <property type="match status" value="1"/>
</dbReference>
<dbReference type="InterPro" id="IPR017896">
    <property type="entry name" value="4Fe4S_Fe-S-bd"/>
</dbReference>
<evidence type="ECO:0000259" key="5">
    <source>
        <dbReference type="PROSITE" id="PS50048"/>
    </source>
</evidence>
<dbReference type="SMART" id="SM00906">
    <property type="entry name" value="Fungal_trans"/>
    <property type="match status" value="1"/>
</dbReference>
<dbReference type="InterPro" id="IPR050613">
    <property type="entry name" value="Sec_Metabolite_Reg"/>
</dbReference>
<dbReference type="PROSITE" id="PS00463">
    <property type="entry name" value="ZN2_CY6_FUNGAL_1"/>
    <property type="match status" value="1"/>
</dbReference>
<keyword evidence="8" id="KW-1185">Reference proteome</keyword>
<dbReference type="InterPro" id="IPR007219">
    <property type="entry name" value="XnlR_reg_dom"/>
</dbReference>
<evidence type="ECO:0000256" key="2">
    <source>
        <dbReference type="ARBA" id="ARBA00022723"/>
    </source>
</evidence>
<dbReference type="PANTHER" id="PTHR31001">
    <property type="entry name" value="UNCHARACTERIZED TRANSCRIPTIONAL REGULATORY PROTEIN"/>
    <property type="match status" value="1"/>
</dbReference>
<dbReference type="GO" id="GO:0000981">
    <property type="term" value="F:DNA-binding transcription factor activity, RNA polymerase II-specific"/>
    <property type="evidence" value="ECO:0007669"/>
    <property type="project" value="InterPro"/>
</dbReference>
<protein>
    <recommendedName>
        <fullName evidence="9">Zn(2)-C6 fungal-type domain-containing protein</fullName>
    </recommendedName>
</protein>
<keyword evidence="2" id="KW-0479">Metal-binding</keyword>
<keyword evidence="3" id="KW-0539">Nucleus</keyword>
<evidence type="ECO:0000256" key="4">
    <source>
        <dbReference type="SAM" id="MobiDB-lite"/>
    </source>
</evidence>
<dbReference type="SMART" id="SM00066">
    <property type="entry name" value="GAL4"/>
    <property type="match status" value="1"/>
</dbReference>
<dbReference type="PROSITE" id="PS51379">
    <property type="entry name" value="4FE4S_FER_2"/>
    <property type="match status" value="1"/>
</dbReference>
<evidence type="ECO:0000313" key="8">
    <source>
        <dbReference type="Proteomes" id="UP001049176"/>
    </source>
</evidence>
<dbReference type="Pfam" id="PF04082">
    <property type="entry name" value="Fungal_trans"/>
    <property type="match status" value="1"/>
</dbReference>
<organism evidence="7 8">
    <name type="scientific">Marasmius oreades</name>
    <name type="common">fairy-ring Marasmius</name>
    <dbReference type="NCBI Taxonomy" id="181124"/>
    <lineage>
        <taxon>Eukaryota</taxon>
        <taxon>Fungi</taxon>
        <taxon>Dikarya</taxon>
        <taxon>Basidiomycota</taxon>
        <taxon>Agaricomycotina</taxon>
        <taxon>Agaricomycetes</taxon>
        <taxon>Agaricomycetidae</taxon>
        <taxon>Agaricales</taxon>
        <taxon>Marasmiineae</taxon>
        <taxon>Marasmiaceae</taxon>
        <taxon>Marasmius</taxon>
    </lineage>
</organism>
<dbReference type="GO" id="GO:0003677">
    <property type="term" value="F:DNA binding"/>
    <property type="evidence" value="ECO:0007669"/>
    <property type="project" value="InterPro"/>
</dbReference>
<accession>A0A9P8AEC5</accession>
<evidence type="ECO:0000259" key="6">
    <source>
        <dbReference type="PROSITE" id="PS51379"/>
    </source>
</evidence>
<dbReference type="CDD" id="cd12148">
    <property type="entry name" value="fungal_TF_MHR"/>
    <property type="match status" value="1"/>
</dbReference>
<dbReference type="RefSeq" id="XP_043015196.1">
    <property type="nucleotide sequence ID" value="XM_043146493.1"/>
</dbReference>
<evidence type="ECO:0000256" key="3">
    <source>
        <dbReference type="ARBA" id="ARBA00023242"/>
    </source>
</evidence>
<sequence length="799" mass="88522">MSANAASFHTFPQLTPQEKTDIRRVKGQISCAECRRLKLKCDKKTPCSSCLRRGCGSVCPTGTLTNTPGKRMVVSDTTALHKKIEEMGQRIRQLEDALAILQSSISAERHPLLREEYLKIKFPPALSDTNLVKEEKEGSNSQDVELSDALGTLTLGEYGDTRYLGRSAGSESLLGVAAELHTTESRPTSYTFVSEEVAQLSYSFPFGGGTWNVPHSLRLILSFLPPKLRAWSLCETYLAQGTITTKVVLRDELIDEILTPVYRYVESFASNEDQDEEAIPVSPHRLAILYLVFALGSLWDLTIPPYSVEAENFFELGRACLSLRNVFGSLEIGTVQALALASLYHSHGGPRLSPETAWCLMGLCARLLYRLGLHSESPQWHLEPKLVQRRRTLFWEIFTLDTFFSLNLGRPPSMNISFVDCPLPDEDPTMDEERERCMRWGWKFAKDVVVSVSAATLTPKIPEYDVILELDKKLRQQGMPPDYNYATDTCFQPRGLLMSAFTWLHIHRSFFVKAILDFPHNPMSSPYAPSFLAAYRAATMIIQLDVKWFSKHPALMSRSFMIFNSLFTAGVVVGSIVTRCPNSPLASRAFIELGLTVEMFSMMHECSSRARAAHTILKKFHDKAGRTFSLTKGQGQTQAVEDLGDFGIPLDDELEIFAGYTKLRMSKTLSGRTPDGMSCSPNKDGAGSKSESLGESGSKVRGVSSSPQDEILATYGGDPFTLSMFSTAGHVQQCEPVEAPAMGVYPESDTNMGGWSPMFPTSTAEMSMAGDSGMEAQWLMFMQSEGILDGNGYLNTSTS</sequence>
<dbReference type="Pfam" id="PF00172">
    <property type="entry name" value="Zn_clus"/>
    <property type="match status" value="1"/>
</dbReference>
<dbReference type="GO" id="GO:0006351">
    <property type="term" value="P:DNA-templated transcription"/>
    <property type="evidence" value="ECO:0007669"/>
    <property type="project" value="InterPro"/>
</dbReference>
<evidence type="ECO:0000256" key="1">
    <source>
        <dbReference type="ARBA" id="ARBA00004123"/>
    </source>
</evidence>
<dbReference type="Proteomes" id="UP001049176">
    <property type="component" value="Chromosome 1"/>
</dbReference>
<dbReference type="GO" id="GO:0005634">
    <property type="term" value="C:nucleus"/>
    <property type="evidence" value="ECO:0007669"/>
    <property type="project" value="UniProtKB-SubCell"/>
</dbReference>
<dbReference type="SUPFAM" id="SSF57701">
    <property type="entry name" value="Zn2/Cys6 DNA-binding domain"/>
    <property type="match status" value="1"/>
</dbReference>
<dbReference type="KEGG" id="more:E1B28_000639"/>
<feature type="compositionally biased region" description="Low complexity" evidence="4">
    <location>
        <begin position="685"/>
        <end position="699"/>
    </location>
</feature>
<dbReference type="CDD" id="cd00067">
    <property type="entry name" value="GAL4"/>
    <property type="match status" value="1"/>
</dbReference>
<reference evidence="7" key="1">
    <citation type="journal article" date="2021" name="Genome Biol. Evol.">
        <title>The assembled and annotated genome of the fairy-ring fungus Marasmius oreades.</title>
        <authorList>
            <person name="Hiltunen M."/>
            <person name="Ament-Velasquez S.L."/>
            <person name="Johannesson H."/>
        </authorList>
    </citation>
    <scope>NUCLEOTIDE SEQUENCE</scope>
    <source>
        <strain evidence="7">03SP1</strain>
    </source>
</reference>
<comment type="subcellular location">
    <subcellularLocation>
        <location evidence="1">Nucleus</location>
    </subcellularLocation>
</comment>
<proteinExistence type="predicted"/>
<feature type="domain" description="Zn(2)-C6 fungal-type" evidence="5">
    <location>
        <begin position="30"/>
        <end position="59"/>
    </location>
</feature>